<evidence type="ECO:0000256" key="1">
    <source>
        <dbReference type="SAM" id="Phobius"/>
    </source>
</evidence>
<dbReference type="PANTHER" id="PTHR43818">
    <property type="entry name" value="BCDNA.GH03377"/>
    <property type="match status" value="1"/>
</dbReference>
<evidence type="ECO:0000259" key="2">
    <source>
        <dbReference type="Pfam" id="PF01408"/>
    </source>
</evidence>
<keyword evidence="1" id="KW-0472">Membrane</keyword>
<dbReference type="Ensembl" id="ENSFCTT00005041926.1">
    <property type="protein sequence ID" value="ENSFCTP00005029783.1"/>
    <property type="gene ID" value="ENSFCTG00005014705.1"/>
</dbReference>
<keyword evidence="4" id="KW-1185">Reference proteome</keyword>
<dbReference type="GeneTree" id="ENSGT00940000160837"/>
<reference evidence="3" key="2">
    <citation type="submission" date="2025-08" db="UniProtKB">
        <authorList>
            <consortium name="Ensembl"/>
        </authorList>
    </citation>
    <scope>IDENTIFICATION</scope>
    <source>
        <strain evidence="3">breed Abyssinian</strain>
    </source>
</reference>
<dbReference type="Pfam" id="PF01408">
    <property type="entry name" value="GFO_IDH_MocA"/>
    <property type="match status" value="1"/>
</dbReference>
<dbReference type="InterPro" id="IPR036291">
    <property type="entry name" value="NAD(P)-bd_dom_sf"/>
</dbReference>
<dbReference type="Gene3D" id="3.40.50.720">
    <property type="entry name" value="NAD(P)-binding Rossmann-like Domain"/>
    <property type="match status" value="1"/>
</dbReference>
<evidence type="ECO:0000313" key="4">
    <source>
        <dbReference type="Proteomes" id="UP000823872"/>
    </source>
</evidence>
<dbReference type="PANTHER" id="PTHR43818:SF2">
    <property type="entry name" value="GLUCOSE-FRUCTOSE OXIDOREDUCTASE DOMAIN-CONTAINING PROTEIN 1"/>
    <property type="match status" value="1"/>
</dbReference>
<dbReference type="Proteomes" id="UP000823872">
    <property type="component" value="Chromosome B2"/>
</dbReference>
<feature type="transmembrane region" description="Helical" evidence="1">
    <location>
        <begin position="294"/>
        <end position="311"/>
    </location>
</feature>
<name>A0ABI7Y4L4_FELCA</name>
<organism evidence="3 4">
    <name type="scientific">Felis catus</name>
    <name type="common">Cat</name>
    <name type="synonym">Felis silvestris catus</name>
    <dbReference type="NCBI Taxonomy" id="9685"/>
    <lineage>
        <taxon>Eukaryota</taxon>
        <taxon>Metazoa</taxon>
        <taxon>Chordata</taxon>
        <taxon>Craniata</taxon>
        <taxon>Vertebrata</taxon>
        <taxon>Euteleostomi</taxon>
        <taxon>Mammalia</taxon>
        <taxon>Eutheria</taxon>
        <taxon>Laurasiatheria</taxon>
        <taxon>Carnivora</taxon>
        <taxon>Feliformia</taxon>
        <taxon>Felidae</taxon>
        <taxon>Felinae</taxon>
        <taxon>Felis</taxon>
    </lineage>
</organism>
<accession>A0ABI7Y4L4</accession>
<gene>
    <name evidence="3" type="primary">NOXRED1</name>
</gene>
<feature type="domain" description="Gfo/Idh/MocA-like oxidoreductase N-terminal" evidence="2">
    <location>
        <begin position="5"/>
        <end position="84"/>
    </location>
</feature>
<reference evidence="3 4" key="1">
    <citation type="submission" date="2021-02" db="EMBL/GenBank/DDBJ databases">
        <title>Safari Cat Assemblies.</title>
        <authorList>
            <person name="Bredemeyer K.R."/>
            <person name="Murphy W.J."/>
        </authorList>
    </citation>
    <scope>NUCLEOTIDE SEQUENCE [LARGE SCALE GENOMIC DNA]</scope>
</reference>
<dbReference type="InterPro" id="IPR000683">
    <property type="entry name" value="Gfo/Idh/MocA-like_OxRdtase_N"/>
</dbReference>
<keyword evidence="1" id="KW-0812">Transmembrane</keyword>
<protein>
    <recommendedName>
        <fullName evidence="2">Gfo/Idh/MocA-like oxidoreductase N-terminal domain-containing protein</fullName>
    </recommendedName>
</protein>
<dbReference type="SUPFAM" id="SSF51735">
    <property type="entry name" value="NAD(P)-binding Rossmann-fold domains"/>
    <property type="match status" value="1"/>
</dbReference>
<reference evidence="3" key="3">
    <citation type="submission" date="2025-09" db="UniProtKB">
        <authorList>
            <consortium name="Ensembl"/>
        </authorList>
    </citation>
    <scope>IDENTIFICATION</scope>
    <source>
        <strain evidence="3">breed Abyssinian</strain>
    </source>
</reference>
<sequence>MLPGVGVFGTSLTARVIIPLLKDEGFAVKALWGRTQEEAEELAKEMSVPFYTSRIDEVLLHQDVDLVCINLPPPLTRQIAVKTLGSLPARCLKASELGSSLPFLAGMVSLTFCIQISTSSQPAFGVSQNLSPTCPAAPRVCNEPHAGSLGPLLFLIQSSLYTIGECHLSVYIYRWHCVIPCSESLSAISYGTWGVIQLSWPERPCLVIPVTSLVTVHSPRLTNLQHLGPFCSNTPASFLTLGLCKLAFPSAWKVLPHSSEWLARSDFTFQLRCYVKREAFLILLFQPKVLSPTSQFSLCTLFMFFVALLLFV</sequence>
<keyword evidence="1" id="KW-1133">Transmembrane helix</keyword>
<proteinExistence type="predicted"/>
<dbReference type="InterPro" id="IPR050463">
    <property type="entry name" value="Gfo/Idh/MocA_oxidrdct_glycsds"/>
</dbReference>
<evidence type="ECO:0000313" key="3">
    <source>
        <dbReference type="Ensembl" id="ENSFCTP00005029783.1"/>
    </source>
</evidence>